<comment type="similarity">
    <text evidence="2">Belongs to the histidine acid phosphatase family.</text>
</comment>
<evidence type="ECO:0000256" key="5">
    <source>
        <dbReference type="ARBA" id="ARBA00022801"/>
    </source>
</evidence>
<keyword evidence="6" id="KW-1015">Disulfide bond</keyword>
<evidence type="ECO:0000256" key="2">
    <source>
        <dbReference type="ARBA" id="ARBA00005375"/>
    </source>
</evidence>
<evidence type="ECO:0000256" key="6">
    <source>
        <dbReference type="ARBA" id="ARBA00023157"/>
    </source>
</evidence>
<evidence type="ECO:0000313" key="11">
    <source>
        <dbReference type="Proteomes" id="UP001549921"/>
    </source>
</evidence>
<evidence type="ECO:0000256" key="8">
    <source>
        <dbReference type="SAM" id="Phobius"/>
    </source>
</evidence>
<gene>
    <name evidence="10" type="ORF">ABMA28_000509</name>
</gene>
<keyword evidence="7" id="KW-0325">Glycoprotein</keyword>
<proteinExistence type="inferred from homology"/>
<keyword evidence="8" id="KW-0472">Membrane</keyword>
<dbReference type="Gene3D" id="3.40.50.1240">
    <property type="entry name" value="Phosphoglycerate mutase-like"/>
    <property type="match status" value="1"/>
</dbReference>
<dbReference type="PANTHER" id="PTHR11567:SF211">
    <property type="entry name" value="PROSTATIC ACID PHOSPHATASE"/>
    <property type="match status" value="1"/>
</dbReference>
<dbReference type="PROSITE" id="PS00616">
    <property type="entry name" value="HIS_ACID_PHOSPHAT_1"/>
    <property type="match status" value="1"/>
</dbReference>
<feature type="transmembrane region" description="Helical" evidence="8">
    <location>
        <begin position="365"/>
        <end position="383"/>
    </location>
</feature>
<comment type="caution">
    <text evidence="10">The sequence shown here is derived from an EMBL/GenBank/DDBJ whole genome shotgun (WGS) entry which is preliminary data.</text>
</comment>
<dbReference type="SUPFAM" id="SSF53254">
    <property type="entry name" value="Phosphoglycerate mutase-like"/>
    <property type="match status" value="1"/>
</dbReference>
<accession>A0ABD0TSH7</accession>
<reference evidence="10 11" key="1">
    <citation type="submission" date="2024-06" db="EMBL/GenBank/DDBJ databases">
        <title>A chromosome-level genome assembly of beet webworm, Loxostege sticticalis.</title>
        <authorList>
            <person name="Zhang Y."/>
        </authorList>
    </citation>
    <scope>NUCLEOTIDE SEQUENCE [LARGE SCALE GENOMIC DNA]</scope>
    <source>
        <strain evidence="10">AQ028</strain>
        <tissue evidence="10">Male pupae</tissue>
    </source>
</reference>
<organism evidence="10 11">
    <name type="scientific">Loxostege sticticalis</name>
    <name type="common">Beet webworm moth</name>
    <dbReference type="NCBI Taxonomy" id="481309"/>
    <lineage>
        <taxon>Eukaryota</taxon>
        <taxon>Metazoa</taxon>
        <taxon>Ecdysozoa</taxon>
        <taxon>Arthropoda</taxon>
        <taxon>Hexapoda</taxon>
        <taxon>Insecta</taxon>
        <taxon>Pterygota</taxon>
        <taxon>Neoptera</taxon>
        <taxon>Endopterygota</taxon>
        <taxon>Lepidoptera</taxon>
        <taxon>Glossata</taxon>
        <taxon>Ditrysia</taxon>
        <taxon>Pyraloidea</taxon>
        <taxon>Crambidae</taxon>
        <taxon>Pyraustinae</taxon>
        <taxon>Loxostege</taxon>
    </lineage>
</organism>
<sequence>MILFAVFLLCFGSTLCAETVKYAAIIYRHGDRTPIDTYPTDPWRNESLWPVKFGELTNIGKRQHCALGQWLRRRYSHLLSEQFDPTQIYVRSTDVDRTLMSAQANLAGLYPPTGNSVWDKDLMWQPIPVHTVPEKDDELLAMKKPCMAFDKEKEKYIHSKAYKERLIKYQPLMKYLSASTGLKVKTLYDIDNLYSILYIEQLYNFTLPNWTHSVFPNKMAEPAGYSFTEFTATPLMARLKIGPLLKQILTNMFSVMSGKKSKDLRVSMYSGHDLTVGSVLNGLGLFDGKCPLYTSTVLMELIYDNTTQSHFIRISYRNSSDIVEPHVLNIPKCGEKCPVSKFIKIYDNLLSVNWEYECGKQFPPLLGISFFIGLGLFVIIYVAHKMHFARVSREYGFNAGYSNIQAVAVTPIKTLEE</sequence>
<feature type="signal peptide" evidence="9">
    <location>
        <begin position="1"/>
        <end position="16"/>
    </location>
</feature>
<evidence type="ECO:0000256" key="9">
    <source>
        <dbReference type="SAM" id="SignalP"/>
    </source>
</evidence>
<keyword evidence="8" id="KW-1133">Transmembrane helix</keyword>
<dbReference type="Pfam" id="PF00328">
    <property type="entry name" value="His_Phos_2"/>
    <property type="match status" value="1"/>
</dbReference>
<evidence type="ECO:0000256" key="3">
    <source>
        <dbReference type="ARBA" id="ARBA00012646"/>
    </source>
</evidence>
<dbReference type="InterPro" id="IPR000560">
    <property type="entry name" value="His_Pase_clade-2"/>
</dbReference>
<dbReference type="PANTHER" id="PTHR11567">
    <property type="entry name" value="ACID PHOSPHATASE-RELATED"/>
    <property type="match status" value="1"/>
</dbReference>
<dbReference type="InterPro" id="IPR029033">
    <property type="entry name" value="His_PPase_superfam"/>
</dbReference>
<dbReference type="EMBL" id="JBEDNZ010000001">
    <property type="protein sequence ID" value="KAL0852301.1"/>
    <property type="molecule type" value="Genomic_DNA"/>
</dbReference>
<keyword evidence="8" id="KW-0812">Transmembrane</keyword>
<feature type="chain" id="PRO_5044811840" description="acid phosphatase" evidence="9">
    <location>
        <begin position="17"/>
        <end position="417"/>
    </location>
</feature>
<keyword evidence="4 9" id="KW-0732">Signal</keyword>
<dbReference type="Proteomes" id="UP001549921">
    <property type="component" value="Unassembled WGS sequence"/>
</dbReference>
<keyword evidence="5" id="KW-0378">Hydrolase</keyword>
<evidence type="ECO:0000256" key="4">
    <source>
        <dbReference type="ARBA" id="ARBA00022729"/>
    </source>
</evidence>
<evidence type="ECO:0000256" key="7">
    <source>
        <dbReference type="ARBA" id="ARBA00023180"/>
    </source>
</evidence>
<comment type="catalytic activity">
    <reaction evidence="1">
        <text>a phosphate monoester + H2O = an alcohol + phosphate</text>
        <dbReference type="Rhea" id="RHEA:15017"/>
        <dbReference type="ChEBI" id="CHEBI:15377"/>
        <dbReference type="ChEBI" id="CHEBI:30879"/>
        <dbReference type="ChEBI" id="CHEBI:43474"/>
        <dbReference type="ChEBI" id="CHEBI:67140"/>
        <dbReference type="EC" id="3.1.3.2"/>
    </reaction>
</comment>
<dbReference type="InterPro" id="IPR033379">
    <property type="entry name" value="Acid_Pase_AS"/>
</dbReference>
<evidence type="ECO:0000256" key="1">
    <source>
        <dbReference type="ARBA" id="ARBA00000032"/>
    </source>
</evidence>
<protein>
    <recommendedName>
        <fullName evidence="3">acid phosphatase</fullName>
        <ecNumber evidence="3">3.1.3.2</ecNumber>
    </recommendedName>
</protein>
<dbReference type="EC" id="3.1.3.2" evidence="3"/>
<dbReference type="GO" id="GO:0003993">
    <property type="term" value="F:acid phosphatase activity"/>
    <property type="evidence" value="ECO:0007669"/>
    <property type="project" value="UniProtKB-EC"/>
</dbReference>
<dbReference type="AlphaFoldDB" id="A0ABD0TSH7"/>
<evidence type="ECO:0000313" key="10">
    <source>
        <dbReference type="EMBL" id="KAL0852301.1"/>
    </source>
</evidence>
<name>A0ABD0TSH7_LOXSC</name>
<dbReference type="CDD" id="cd07061">
    <property type="entry name" value="HP_HAP_like"/>
    <property type="match status" value="1"/>
</dbReference>
<dbReference type="InterPro" id="IPR050645">
    <property type="entry name" value="Histidine_acid_phosphatase"/>
</dbReference>